<keyword evidence="2" id="KW-1185">Reference proteome</keyword>
<dbReference type="AlphaFoldDB" id="A0A0N4TR77"/>
<accession>A0A0N4TR77</accession>
<evidence type="ECO:0000313" key="2">
    <source>
        <dbReference type="Proteomes" id="UP000278627"/>
    </source>
</evidence>
<protein>
    <submittedName>
        <fullName evidence="3">Secreted protein</fullName>
    </submittedName>
</protein>
<sequence>MCVPFAVAVYTHSATHRLTLPALLIIKATVVARSLSNTIHERLCKINFVRLTIGSPNSNGSHRKQERNVRPVS</sequence>
<dbReference type="WBParaSite" id="BPAG_0001113501-mRNA-1">
    <property type="protein sequence ID" value="BPAG_0001113501-mRNA-1"/>
    <property type="gene ID" value="BPAG_0001113501"/>
</dbReference>
<reference evidence="3" key="1">
    <citation type="submission" date="2017-02" db="UniProtKB">
        <authorList>
            <consortium name="WormBaseParasite"/>
        </authorList>
    </citation>
    <scope>IDENTIFICATION</scope>
</reference>
<dbReference type="Proteomes" id="UP000278627">
    <property type="component" value="Unassembled WGS sequence"/>
</dbReference>
<dbReference type="EMBL" id="UZAD01013213">
    <property type="protein sequence ID" value="VDN92283.1"/>
    <property type="molecule type" value="Genomic_DNA"/>
</dbReference>
<proteinExistence type="predicted"/>
<gene>
    <name evidence="1" type="ORF">BPAG_LOCUS11097</name>
</gene>
<evidence type="ECO:0000313" key="3">
    <source>
        <dbReference type="WBParaSite" id="BPAG_0001113501-mRNA-1"/>
    </source>
</evidence>
<name>A0A0N4TR77_BRUPA</name>
<organism evidence="3">
    <name type="scientific">Brugia pahangi</name>
    <name type="common">Filarial nematode worm</name>
    <dbReference type="NCBI Taxonomy" id="6280"/>
    <lineage>
        <taxon>Eukaryota</taxon>
        <taxon>Metazoa</taxon>
        <taxon>Ecdysozoa</taxon>
        <taxon>Nematoda</taxon>
        <taxon>Chromadorea</taxon>
        <taxon>Rhabditida</taxon>
        <taxon>Spirurina</taxon>
        <taxon>Spiruromorpha</taxon>
        <taxon>Filarioidea</taxon>
        <taxon>Onchocercidae</taxon>
        <taxon>Brugia</taxon>
    </lineage>
</organism>
<reference evidence="1 2" key="2">
    <citation type="submission" date="2018-11" db="EMBL/GenBank/DDBJ databases">
        <authorList>
            <consortium name="Pathogen Informatics"/>
        </authorList>
    </citation>
    <scope>NUCLEOTIDE SEQUENCE [LARGE SCALE GENOMIC DNA]</scope>
</reference>
<evidence type="ECO:0000313" key="1">
    <source>
        <dbReference type="EMBL" id="VDN92283.1"/>
    </source>
</evidence>